<organism evidence="1 2">
    <name type="scientific">Pomacea canaliculata</name>
    <name type="common">Golden apple snail</name>
    <dbReference type="NCBI Taxonomy" id="400727"/>
    <lineage>
        <taxon>Eukaryota</taxon>
        <taxon>Metazoa</taxon>
        <taxon>Spiralia</taxon>
        <taxon>Lophotrochozoa</taxon>
        <taxon>Mollusca</taxon>
        <taxon>Gastropoda</taxon>
        <taxon>Caenogastropoda</taxon>
        <taxon>Architaenioglossa</taxon>
        <taxon>Ampullarioidea</taxon>
        <taxon>Ampullariidae</taxon>
        <taxon>Pomacea</taxon>
    </lineage>
</organism>
<dbReference type="EMBL" id="PZQS01000004">
    <property type="protein sequence ID" value="PVD31694.1"/>
    <property type="molecule type" value="Genomic_DNA"/>
</dbReference>
<accession>A0A2T7PE50</accession>
<gene>
    <name evidence="1" type="ORF">C0Q70_07112</name>
</gene>
<sequence>MKGRGQLATRSWRLQAALSTQDLTQGLVESHTKLRACVCVCSRLRLQSSLLVLECGERLLKCLPRVPIRLEHNPGMTFVAGMRFALNPGNASLLAGLYMPNAICRQAGTTIRINTKSTEGVKWTLTVSRFRPADKVCIFCTLCLGMEEEPRITVSSMWTQRNTHYWCSTDEVAPILGSASTARTKLQTPTLCPPMEELLLAVGEKCSQPIACRECSGAGFLPPVTLLQRLTEGSKHH</sequence>
<proteinExistence type="predicted"/>
<dbReference type="Proteomes" id="UP000245119">
    <property type="component" value="Linkage Group LG4"/>
</dbReference>
<comment type="caution">
    <text evidence="1">The sequence shown here is derived from an EMBL/GenBank/DDBJ whole genome shotgun (WGS) entry which is preliminary data.</text>
</comment>
<evidence type="ECO:0000313" key="2">
    <source>
        <dbReference type="Proteomes" id="UP000245119"/>
    </source>
</evidence>
<name>A0A2T7PE50_POMCA</name>
<evidence type="ECO:0000313" key="1">
    <source>
        <dbReference type="EMBL" id="PVD31694.1"/>
    </source>
</evidence>
<keyword evidence="2" id="KW-1185">Reference proteome</keyword>
<protein>
    <submittedName>
        <fullName evidence="1">Uncharacterized protein</fullName>
    </submittedName>
</protein>
<reference evidence="1 2" key="1">
    <citation type="submission" date="2018-04" db="EMBL/GenBank/DDBJ databases">
        <title>The genome of golden apple snail Pomacea canaliculata provides insight into stress tolerance and invasive adaptation.</title>
        <authorList>
            <person name="Liu C."/>
            <person name="Liu B."/>
            <person name="Ren Y."/>
            <person name="Zhang Y."/>
            <person name="Wang H."/>
            <person name="Li S."/>
            <person name="Jiang F."/>
            <person name="Yin L."/>
            <person name="Zhang G."/>
            <person name="Qian W."/>
            <person name="Fan W."/>
        </authorList>
    </citation>
    <scope>NUCLEOTIDE SEQUENCE [LARGE SCALE GENOMIC DNA]</scope>
    <source>
        <strain evidence="1">SZHN2017</strain>
        <tissue evidence="1">Muscle</tissue>
    </source>
</reference>
<dbReference type="AlphaFoldDB" id="A0A2T7PE50"/>